<gene>
    <name evidence="1" type="ORF">SAMN06265361_102643</name>
</gene>
<dbReference type="Pfam" id="PF06014">
    <property type="entry name" value="YqgQ-like"/>
    <property type="match status" value="1"/>
</dbReference>
<dbReference type="EMBL" id="FXTU01000002">
    <property type="protein sequence ID" value="SMP14911.1"/>
    <property type="molecule type" value="Genomic_DNA"/>
</dbReference>
<dbReference type="Gene3D" id="1.10.287.760">
    <property type="entry name" value="YqgQ-like"/>
    <property type="match status" value="1"/>
</dbReference>
<dbReference type="InterPro" id="IPR009256">
    <property type="entry name" value="YqgQ-like"/>
</dbReference>
<evidence type="ECO:0000313" key="2">
    <source>
        <dbReference type="Proteomes" id="UP001157946"/>
    </source>
</evidence>
<proteinExistence type="predicted"/>
<dbReference type="AlphaFoldDB" id="A0AA45WMN3"/>
<keyword evidence="2" id="KW-1185">Reference proteome</keyword>
<name>A0AA45WMN3_9BACL</name>
<reference evidence="1" key="1">
    <citation type="submission" date="2017-05" db="EMBL/GenBank/DDBJ databases">
        <authorList>
            <person name="Varghese N."/>
            <person name="Submissions S."/>
        </authorList>
    </citation>
    <scope>NUCLEOTIDE SEQUENCE</scope>
    <source>
        <strain evidence="1">DSM 45262</strain>
    </source>
</reference>
<evidence type="ECO:0000313" key="1">
    <source>
        <dbReference type="EMBL" id="SMP14911.1"/>
    </source>
</evidence>
<dbReference type="SUPFAM" id="SSF158379">
    <property type="entry name" value="YqgQ-like"/>
    <property type="match status" value="1"/>
</dbReference>
<comment type="caution">
    <text evidence="1">The sequence shown here is derived from an EMBL/GenBank/DDBJ whole genome shotgun (WGS) entry which is preliminary data.</text>
</comment>
<accession>A0AA45WMN3</accession>
<dbReference type="Proteomes" id="UP001157946">
    <property type="component" value="Unassembled WGS sequence"/>
</dbReference>
<dbReference type="InterPro" id="IPR023164">
    <property type="entry name" value="YqgQ-like_sf"/>
</dbReference>
<organism evidence="1 2">
    <name type="scientific">Laceyella tengchongensis</name>
    <dbReference type="NCBI Taxonomy" id="574699"/>
    <lineage>
        <taxon>Bacteria</taxon>
        <taxon>Bacillati</taxon>
        <taxon>Bacillota</taxon>
        <taxon>Bacilli</taxon>
        <taxon>Bacillales</taxon>
        <taxon>Thermoactinomycetaceae</taxon>
        <taxon>Laceyella</taxon>
    </lineage>
</organism>
<sequence>MIELQLLYHKGGNLMRTFADVCKLLKQFGTVIYTGDHLGDCELILDELREMKSYGMIDADTYRMAVMIVKSSQQRQA</sequence>
<protein>
    <submittedName>
        <fullName evidence="1">Uncharacterized protein YqgQ</fullName>
    </submittedName>
</protein>